<dbReference type="STRING" id="583355.Caka_1462"/>
<name>D5EJ82_CORAD</name>
<organism evidence="3 4">
    <name type="scientific">Coraliomargarita akajimensis (strain DSM 45221 / IAM 15411 / JCM 23193 / KCTC 12865 / 04OKA010-24)</name>
    <dbReference type="NCBI Taxonomy" id="583355"/>
    <lineage>
        <taxon>Bacteria</taxon>
        <taxon>Pseudomonadati</taxon>
        <taxon>Verrucomicrobiota</taxon>
        <taxon>Opitutia</taxon>
        <taxon>Puniceicoccales</taxon>
        <taxon>Coraliomargaritaceae</taxon>
        <taxon>Coraliomargarita</taxon>
    </lineage>
</organism>
<dbReference type="HOGENOM" id="CLU_3060551_0_0_0"/>
<accession>D5EJ82</accession>
<dbReference type="EMBL" id="CP001998">
    <property type="protein sequence ID" value="ADE54481.1"/>
    <property type="molecule type" value="Genomic_DNA"/>
</dbReference>
<dbReference type="KEGG" id="caa:Caka_1462"/>
<keyword evidence="4" id="KW-1185">Reference proteome</keyword>
<keyword evidence="2" id="KW-1133">Transmembrane helix</keyword>
<feature type="region of interest" description="Disordered" evidence="1">
    <location>
        <begin position="30"/>
        <end position="53"/>
    </location>
</feature>
<reference evidence="3 4" key="1">
    <citation type="journal article" date="2010" name="Stand. Genomic Sci.">
        <title>Complete genome sequence of Coraliomargarita akajimensis type strain (04OKA010-24).</title>
        <authorList>
            <person name="Mavromatis K."/>
            <person name="Abt B."/>
            <person name="Brambilla E."/>
            <person name="Lapidus A."/>
            <person name="Copeland A."/>
            <person name="Deshpande S."/>
            <person name="Nolan M."/>
            <person name="Lucas S."/>
            <person name="Tice H."/>
            <person name="Cheng J.F."/>
            <person name="Han C."/>
            <person name="Detter J.C."/>
            <person name="Woyke T."/>
            <person name="Goodwin L."/>
            <person name="Pitluck S."/>
            <person name="Held B."/>
            <person name="Brettin T."/>
            <person name="Tapia R."/>
            <person name="Ivanova N."/>
            <person name="Mikhailova N."/>
            <person name="Pati A."/>
            <person name="Liolios K."/>
            <person name="Chen A."/>
            <person name="Palaniappan K."/>
            <person name="Land M."/>
            <person name="Hauser L."/>
            <person name="Chang Y.J."/>
            <person name="Jeffries C.D."/>
            <person name="Rohde M."/>
            <person name="Goker M."/>
            <person name="Bristow J."/>
            <person name="Eisen J.A."/>
            <person name="Markowitz V."/>
            <person name="Hugenholtz P."/>
            <person name="Klenk H.P."/>
            <person name="Kyrpides N.C."/>
        </authorList>
    </citation>
    <scope>NUCLEOTIDE SEQUENCE [LARGE SCALE GENOMIC DNA]</scope>
    <source>
        <strain evidence="4">DSM 45221 / IAM 15411 / JCM 23193 / KCTC 12865</strain>
    </source>
</reference>
<keyword evidence="2" id="KW-0812">Transmembrane</keyword>
<protein>
    <submittedName>
        <fullName evidence="3">Uncharacterized protein</fullName>
    </submittedName>
</protein>
<evidence type="ECO:0000313" key="3">
    <source>
        <dbReference type="EMBL" id="ADE54481.1"/>
    </source>
</evidence>
<keyword evidence="2" id="KW-0472">Membrane</keyword>
<feature type="transmembrane region" description="Helical" evidence="2">
    <location>
        <begin position="6"/>
        <end position="23"/>
    </location>
</feature>
<gene>
    <name evidence="3" type="ordered locus">Caka_1462</name>
</gene>
<evidence type="ECO:0000256" key="2">
    <source>
        <dbReference type="SAM" id="Phobius"/>
    </source>
</evidence>
<evidence type="ECO:0000256" key="1">
    <source>
        <dbReference type="SAM" id="MobiDB-lite"/>
    </source>
</evidence>
<proteinExistence type="predicted"/>
<evidence type="ECO:0000313" key="4">
    <source>
        <dbReference type="Proteomes" id="UP000000925"/>
    </source>
</evidence>
<sequence length="53" mass="6125">MNVLLLTVFLSTLLAVLFLLFFIKDRSMQRHSSPEQDALRPFDSETPRADTDK</sequence>
<dbReference type="Proteomes" id="UP000000925">
    <property type="component" value="Chromosome"/>
</dbReference>
<dbReference type="AlphaFoldDB" id="D5EJ82"/>